<evidence type="ECO:0000256" key="4">
    <source>
        <dbReference type="ARBA" id="ARBA00022692"/>
    </source>
</evidence>
<feature type="transmembrane region" description="Helical" evidence="7">
    <location>
        <begin position="35"/>
        <end position="54"/>
    </location>
</feature>
<keyword evidence="2 7" id="KW-0813">Transport</keyword>
<dbReference type="SUPFAM" id="SSF161098">
    <property type="entry name" value="MetI-like"/>
    <property type="match status" value="1"/>
</dbReference>
<evidence type="ECO:0000256" key="7">
    <source>
        <dbReference type="RuleBase" id="RU363032"/>
    </source>
</evidence>
<dbReference type="PANTHER" id="PTHR32243">
    <property type="entry name" value="MALTOSE TRANSPORT SYSTEM PERMEASE-RELATED"/>
    <property type="match status" value="1"/>
</dbReference>
<keyword evidence="10" id="KW-1185">Reference proteome</keyword>
<protein>
    <submittedName>
        <fullName evidence="9">Carbohydrate ABC transporter permease</fullName>
    </submittedName>
</protein>
<name>A0ABD5PHF7_9EURY</name>
<dbReference type="Proteomes" id="UP001595921">
    <property type="component" value="Unassembled WGS sequence"/>
</dbReference>
<feature type="domain" description="ABC transmembrane type-1" evidence="8">
    <location>
        <begin position="94"/>
        <end position="285"/>
    </location>
</feature>
<evidence type="ECO:0000256" key="3">
    <source>
        <dbReference type="ARBA" id="ARBA00022475"/>
    </source>
</evidence>
<sequence>MSNVDETRTPGIDESHERVSYRSRQQFWDLIESPYVVHAVLAFAMMTVLVPFGWELITSFKANSAIYNLNYLPANPTLQTYYNVLIGEGYWKAILNSLLISTSTTVIVLALATPAGYAFSRFRFRFDNLLFIGVIFSRLFPPIGLVVPYYQIMARVGLLDDLLGVTIAQVYLWLPLMIYIMRNFFISIPEELDESARVDGCTRLQAFRKVALPLARPGIAACGILTFLYSWREFLFSLIVTSTLDAMPISVAVFKFVGDVSVSWASMAAASILAIIPTVFIVVFFQRYIVTGLTSGALKG</sequence>
<feature type="transmembrane region" description="Helical" evidence="7">
    <location>
        <begin position="162"/>
        <end position="181"/>
    </location>
</feature>
<evidence type="ECO:0000256" key="2">
    <source>
        <dbReference type="ARBA" id="ARBA00022448"/>
    </source>
</evidence>
<dbReference type="Pfam" id="PF00528">
    <property type="entry name" value="BPD_transp_1"/>
    <property type="match status" value="1"/>
</dbReference>
<organism evidence="9 10">
    <name type="scientific">Halobium salinum</name>
    <dbReference type="NCBI Taxonomy" id="1364940"/>
    <lineage>
        <taxon>Archaea</taxon>
        <taxon>Methanobacteriati</taxon>
        <taxon>Methanobacteriota</taxon>
        <taxon>Stenosarchaea group</taxon>
        <taxon>Halobacteria</taxon>
        <taxon>Halobacteriales</taxon>
        <taxon>Haloferacaceae</taxon>
        <taxon>Halobium</taxon>
    </lineage>
</organism>
<dbReference type="Gene3D" id="1.10.3720.10">
    <property type="entry name" value="MetI-like"/>
    <property type="match status" value="1"/>
</dbReference>
<dbReference type="GO" id="GO:0005886">
    <property type="term" value="C:plasma membrane"/>
    <property type="evidence" value="ECO:0007669"/>
    <property type="project" value="UniProtKB-SubCell"/>
</dbReference>
<comment type="subcellular location">
    <subcellularLocation>
        <location evidence="1 7">Cell membrane</location>
        <topology evidence="1 7">Multi-pass membrane protein</topology>
    </subcellularLocation>
</comment>
<evidence type="ECO:0000256" key="1">
    <source>
        <dbReference type="ARBA" id="ARBA00004651"/>
    </source>
</evidence>
<dbReference type="InterPro" id="IPR035906">
    <property type="entry name" value="MetI-like_sf"/>
</dbReference>
<comment type="caution">
    <text evidence="9">The sequence shown here is derived from an EMBL/GenBank/DDBJ whole genome shotgun (WGS) entry which is preliminary data.</text>
</comment>
<keyword evidence="4 7" id="KW-0812">Transmembrane</keyword>
<evidence type="ECO:0000259" key="8">
    <source>
        <dbReference type="PROSITE" id="PS50928"/>
    </source>
</evidence>
<feature type="transmembrane region" description="Helical" evidence="7">
    <location>
        <begin position="93"/>
        <end position="117"/>
    </location>
</feature>
<accession>A0ABD5PHF7</accession>
<dbReference type="CDD" id="cd06261">
    <property type="entry name" value="TM_PBP2"/>
    <property type="match status" value="1"/>
</dbReference>
<feature type="transmembrane region" description="Helical" evidence="7">
    <location>
        <begin position="264"/>
        <end position="285"/>
    </location>
</feature>
<feature type="transmembrane region" description="Helical" evidence="7">
    <location>
        <begin position="129"/>
        <end position="150"/>
    </location>
</feature>
<comment type="similarity">
    <text evidence="7">Belongs to the binding-protein-dependent transport system permease family.</text>
</comment>
<evidence type="ECO:0000313" key="10">
    <source>
        <dbReference type="Proteomes" id="UP001595921"/>
    </source>
</evidence>
<dbReference type="PANTHER" id="PTHR32243:SF18">
    <property type="entry name" value="INNER MEMBRANE ABC TRANSPORTER PERMEASE PROTEIN YCJP"/>
    <property type="match status" value="1"/>
</dbReference>
<keyword evidence="3" id="KW-1003">Cell membrane</keyword>
<keyword evidence="6 7" id="KW-0472">Membrane</keyword>
<gene>
    <name evidence="9" type="ORF">ACFO0N_20615</name>
</gene>
<keyword evidence="5 7" id="KW-1133">Transmembrane helix</keyword>
<evidence type="ECO:0000256" key="6">
    <source>
        <dbReference type="ARBA" id="ARBA00023136"/>
    </source>
</evidence>
<dbReference type="RefSeq" id="WP_267620431.1">
    <property type="nucleotide sequence ID" value="NZ_JAODIW010000005.1"/>
</dbReference>
<proteinExistence type="inferred from homology"/>
<dbReference type="InterPro" id="IPR000515">
    <property type="entry name" value="MetI-like"/>
</dbReference>
<dbReference type="InterPro" id="IPR050901">
    <property type="entry name" value="BP-dep_ABC_trans_perm"/>
</dbReference>
<reference evidence="9 10" key="1">
    <citation type="journal article" date="2019" name="Int. J. Syst. Evol. Microbiol.">
        <title>The Global Catalogue of Microorganisms (GCM) 10K type strain sequencing project: providing services to taxonomists for standard genome sequencing and annotation.</title>
        <authorList>
            <consortium name="The Broad Institute Genomics Platform"/>
            <consortium name="The Broad Institute Genome Sequencing Center for Infectious Disease"/>
            <person name="Wu L."/>
            <person name="Ma J."/>
        </authorList>
    </citation>
    <scope>NUCLEOTIDE SEQUENCE [LARGE SCALE GENOMIC DNA]</scope>
    <source>
        <strain evidence="9 10">CGMCC 1.12553</strain>
    </source>
</reference>
<evidence type="ECO:0000313" key="9">
    <source>
        <dbReference type="EMBL" id="MFC4360356.1"/>
    </source>
</evidence>
<evidence type="ECO:0000256" key="5">
    <source>
        <dbReference type="ARBA" id="ARBA00022989"/>
    </source>
</evidence>
<dbReference type="PROSITE" id="PS50928">
    <property type="entry name" value="ABC_TM1"/>
    <property type="match status" value="1"/>
</dbReference>
<dbReference type="AlphaFoldDB" id="A0ABD5PHF7"/>
<dbReference type="EMBL" id="JBHSDS010000017">
    <property type="protein sequence ID" value="MFC4360356.1"/>
    <property type="molecule type" value="Genomic_DNA"/>
</dbReference>